<dbReference type="WBParaSite" id="SMUV_0000556401-mRNA-1">
    <property type="protein sequence ID" value="SMUV_0000556401-mRNA-1"/>
    <property type="gene ID" value="SMUV_0000556401"/>
</dbReference>
<reference evidence="3" key="1">
    <citation type="submission" date="2017-02" db="UniProtKB">
        <authorList>
            <consortium name="WormBaseParasite"/>
        </authorList>
    </citation>
    <scope>IDENTIFICATION</scope>
</reference>
<feature type="region of interest" description="Disordered" evidence="1">
    <location>
        <begin position="1"/>
        <end position="22"/>
    </location>
</feature>
<dbReference type="Proteomes" id="UP000046393">
    <property type="component" value="Unplaced"/>
</dbReference>
<feature type="region of interest" description="Disordered" evidence="1">
    <location>
        <begin position="170"/>
        <end position="190"/>
    </location>
</feature>
<evidence type="ECO:0000256" key="1">
    <source>
        <dbReference type="SAM" id="MobiDB-lite"/>
    </source>
</evidence>
<protein>
    <submittedName>
        <fullName evidence="3">Uncharacterized protein</fullName>
    </submittedName>
</protein>
<sequence>MASSSSTSESPSEPLNNTAAPEENLLGRLAKLWENKEQISAFCKQKNEQIEQQQQQQPQESKLDKKLMEEIQANYYKICAQEYEFLKAMQSKKPYQKNKHKIEYMKKLRDEKKRIILILRSMREKLTEDEEVDKTLIAEMLAKYDMLSFQEEELYRSMRGTGSNNYQIPKHLGCESVTNDGSTGNKQKET</sequence>
<evidence type="ECO:0000313" key="2">
    <source>
        <dbReference type="Proteomes" id="UP000046393"/>
    </source>
</evidence>
<dbReference type="AlphaFoldDB" id="A0A0N5ALX8"/>
<accession>A0A0N5ALX8</accession>
<organism evidence="2 3">
    <name type="scientific">Syphacia muris</name>
    <dbReference type="NCBI Taxonomy" id="451379"/>
    <lineage>
        <taxon>Eukaryota</taxon>
        <taxon>Metazoa</taxon>
        <taxon>Ecdysozoa</taxon>
        <taxon>Nematoda</taxon>
        <taxon>Chromadorea</taxon>
        <taxon>Rhabditida</taxon>
        <taxon>Spirurina</taxon>
        <taxon>Oxyuridomorpha</taxon>
        <taxon>Oxyuroidea</taxon>
        <taxon>Oxyuridae</taxon>
        <taxon>Syphacia</taxon>
    </lineage>
</organism>
<name>A0A0N5ALX8_9BILA</name>
<feature type="compositionally biased region" description="Low complexity" evidence="1">
    <location>
        <begin position="1"/>
        <end position="14"/>
    </location>
</feature>
<evidence type="ECO:0000313" key="3">
    <source>
        <dbReference type="WBParaSite" id="SMUV_0000556401-mRNA-1"/>
    </source>
</evidence>
<proteinExistence type="predicted"/>
<feature type="compositionally biased region" description="Polar residues" evidence="1">
    <location>
        <begin position="176"/>
        <end position="190"/>
    </location>
</feature>
<keyword evidence="2" id="KW-1185">Reference proteome</keyword>